<dbReference type="EMBL" id="DS547113">
    <property type="protein sequence ID" value="EDR05324.1"/>
    <property type="molecule type" value="Genomic_DNA"/>
</dbReference>
<evidence type="ECO:0000313" key="3">
    <source>
        <dbReference type="Proteomes" id="UP000001194"/>
    </source>
</evidence>
<feature type="region of interest" description="Disordered" evidence="1">
    <location>
        <begin position="1"/>
        <end position="37"/>
    </location>
</feature>
<evidence type="ECO:0000256" key="1">
    <source>
        <dbReference type="SAM" id="MobiDB-lite"/>
    </source>
</evidence>
<sequence length="67" mass="7130">MATSIRTSPVKSTAHKRRFGSFGAFTASGQDNGAGRWAPRKYRKWASQGATLTQTCVPDPRTASSAG</sequence>
<protein>
    <submittedName>
        <fullName evidence="2">Predicted protein</fullName>
    </submittedName>
</protein>
<dbReference type="GeneID" id="6079499"/>
<dbReference type="AlphaFoldDB" id="B0DJ07"/>
<reference evidence="2 3" key="1">
    <citation type="journal article" date="2008" name="Nature">
        <title>The genome of Laccaria bicolor provides insights into mycorrhizal symbiosis.</title>
        <authorList>
            <person name="Martin F."/>
            <person name="Aerts A."/>
            <person name="Ahren D."/>
            <person name="Brun A."/>
            <person name="Danchin E.G.J."/>
            <person name="Duchaussoy F."/>
            <person name="Gibon J."/>
            <person name="Kohler A."/>
            <person name="Lindquist E."/>
            <person name="Pereda V."/>
            <person name="Salamov A."/>
            <person name="Shapiro H.J."/>
            <person name="Wuyts J."/>
            <person name="Blaudez D."/>
            <person name="Buee M."/>
            <person name="Brokstein P."/>
            <person name="Canbaeck B."/>
            <person name="Cohen D."/>
            <person name="Courty P.E."/>
            <person name="Coutinho P.M."/>
            <person name="Delaruelle C."/>
            <person name="Detter J.C."/>
            <person name="Deveau A."/>
            <person name="DiFazio S."/>
            <person name="Duplessis S."/>
            <person name="Fraissinet-Tachet L."/>
            <person name="Lucic E."/>
            <person name="Frey-Klett P."/>
            <person name="Fourrey C."/>
            <person name="Feussner I."/>
            <person name="Gay G."/>
            <person name="Grimwood J."/>
            <person name="Hoegger P.J."/>
            <person name="Jain P."/>
            <person name="Kilaru S."/>
            <person name="Labbe J."/>
            <person name="Lin Y.C."/>
            <person name="Legue V."/>
            <person name="Le Tacon F."/>
            <person name="Marmeisse R."/>
            <person name="Melayah D."/>
            <person name="Montanini B."/>
            <person name="Muratet M."/>
            <person name="Nehls U."/>
            <person name="Niculita-Hirzel H."/>
            <person name="Oudot-Le Secq M.P."/>
            <person name="Peter M."/>
            <person name="Quesneville H."/>
            <person name="Rajashekar B."/>
            <person name="Reich M."/>
            <person name="Rouhier N."/>
            <person name="Schmutz J."/>
            <person name="Yin T."/>
            <person name="Chalot M."/>
            <person name="Henrissat B."/>
            <person name="Kuees U."/>
            <person name="Lucas S."/>
            <person name="Van de Peer Y."/>
            <person name="Podila G.K."/>
            <person name="Polle A."/>
            <person name="Pukkila P.J."/>
            <person name="Richardson P.M."/>
            <person name="Rouze P."/>
            <person name="Sanders I.R."/>
            <person name="Stajich J.E."/>
            <person name="Tunlid A."/>
            <person name="Tuskan G."/>
            <person name="Grigoriev I.V."/>
        </authorList>
    </citation>
    <scope>NUCLEOTIDE SEQUENCE [LARGE SCALE GENOMIC DNA]</scope>
    <source>
        <strain evidence="3">S238N-H82 / ATCC MYA-4686</strain>
    </source>
</reference>
<gene>
    <name evidence="2" type="ORF">LACBIDRAFT_303139</name>
</gene>
<dbReference type="HOGENOM" id="CLU_2812825_0_0_1"/>
<dbReference type="RefSeq" id="XP_001883882.1">
    <property type="nucleotide sequence ID" value="XM_001883847.1"/>
</dbReference>
<feature type="compositionally biased region" description="Polar residues" evidence="1">
    <location>
        <begin position="1"/>
        <end position="11"/>
    </location>
</feature>
<dbReference type="KEGG" id="lbc:LACBIDRAFT_303139"/>
<evidence type="ECO:0000313" key="2">
    <source>
        <dbReference type="EMBL" id="EDR05324.1"/>
    </source>
</evidence>
<proteinExistence type="predicted"/>
<dbReference type="InParanoid" id="B0DJ07"/>
<name>B0DJ07_LACBS</name>
<dbReference type="Proteomes" id="UP000001194">
    <property type="component" value="Unassembled WGS sequence"/>
</dbReference>
<keyword evidence="3" id="KW-1185">Reference proteome</keyword>
<organism evidence="3">
    <name type="scientific">Laccaria bicolor (strain S238N-H82 / ATCC MYA-4686)</name>
    <name type="common">Bicoloured deceiver</name>
    <name type="synonym">Laccaria laccata var. bicolor</name>
    <dbReference type="NCBI Taxonomy" id="486041"/>
    <lineage>
        <taxon>Eukaryota</taxon>
        <taxon>Fungi</taxon>
        <taxon>Dikarya</taxon>
        <taxon>Basidiomycota</taxon>
        <taxon>Agaricomycotina</taxon>
        <taxon>Agaricomycetes</taxon>
        <taxon>Agaricomycetidae</taxon>
        <taxon>Agaricales</taxon>
        <taxon>Agaricineae</taxon>
        <taxon>Hydnangiaceae</taxon>
        <taxon>Laccaria</taxon>
    </lineage>
</organism>
<accession>B0DJ07</accession>